<organism evidence="1 2">
    <name type="scientific">Pedobacter segetis</name>
    <dbReference type="NCBI Taxonomy" id="2793069"/>
    <lineage>
        <taxon>Bacteria</taxon>
        <taxon>Pseudomonadati</taxon>
        <taxon>Bacteroidota</taxon>
        <taxon>Sphingobacteriia</taxon>
        <taxon>Sphingobacteriales</taxon>
        <taxon>Sphingobacteriaceae</taxon>
        <taxon>Pedobacter</taxon>
    </lineage>
</organism>
<dbReference type="RefSeq" id="WP_200584379.1">
    <property type="nucleotide sequence ID" value="NZ_JAEHFY010000002.1"/>
</dbReference>
<evidence type="ECO:0000313" key="2">
    <source>
        <dbReference type="Proteomes" id="UP000660024"/>
    </source>
</evidence>
<dbReference type="EMBL" id="JAEHFY010000002">
    <property type="protein sequence ID" value="MBK0381632.1"/>
    <property type="molecule type" value="Genomic_DNA"/>
</dbReference>
<keyword evidence="2" id="KW-1185">Reference proteome</keyword>
<dbReference type="Gene3D" id="3.90.1140.10">
    <property type="entry name" value="Cyclic phosphodiesterase"/>
    <property type="match status" value="1"/>
</dbReference>
<accession>A0ABS1BFJ8</accession>
<sequence length="227" mass="26842">MNLEEHYEQMWLHAQEKFKQNQLSLDQQINAKDDSRRGVTLIIRPTTEVLKSISKFLNELKEIAPNQYIYPVSDIHITVMSIISCYEGFKLENIQVEEYIKIIKSSLKNLPVEEIHFKGTTASDAGIMIQGFPKNGVLDKLRDILRVNFRQSDLESSLDNRYQIKTAHSTILRFESTVKKNDEFLKLLNKYRQFNFGTFEVHRYEFVFNDWYQKKELTKCLDILNHN</sequence>
<dbReference type="Proteomes" id="UP000660024">
    <property type="component" value="Unassembled WGS sequence"/>
</dbReference>
<reference evidence="1 2" key="1">
    <citation type="submission" date="2020-12" db="EMBL/GenBank/DDBJ databases">
        <title>Bacterial novel species Pedobacter sp. SD-b isolated from soil.</title>
        <authorList>
            <person name="Jung H.-Y."/>
        </authorList>
    </citation>
    <scope>NUCLEOTIDE SEQUENCE [LARGE SCALE GENOMIC DNA]</scope>
    <source>
        <strain evidence="1 2">SD-b</strain>
    </source>
</reference>
<protein>
    <submittedName>
        <fullName evidence="1">Mutarotase</fullName>
    </submittedName>
</protein>
<dbReference type="SUPFAM" id="SSF55144">
    <property type="entry name" value="LigT-like"/>
    <property type="match status" value="1"/>
</dbReference>
<evidence type="ECO:0000313" key="1">
    <source>
        <dbReference type="EMBL" id="MBK0381632.1"/>
    </source>
</evidence>
<comment type="caution">
    <text evidence="1">The sequence shown here is derived from an EMBL/GenBank/DDBJ whole genome shotgun (WGS) entry which is preliminary data.</text>
</comment>
<gene>
    <name evidence="1" type="ORF">I5M32_01545</name>
</gene>
<name>A0ABS1BFJ8_9SPHI</name>
<proteinExistence type="predicted"/>
<dbReference type="InterPro" id="IPR009097">
    <property type="entry name" value="Cyclic_Pdiesterase"/>
</dbReference>